<dbReference type="OrthoDB" id="8776505at2"/>
<name>A0A401JHL5_9PROT</name>
<dbReference type="SUPFAM" id="SSF75169">
    <property type="entry name" value="DsrEFH-like"/>
    <property type="match status" value="1"/>
</dbReference>
<comment type="caution">
    <text evidence="2">The sequence shown here is derived from an EMBL/GenBank/DDBJ whole genome shotgun (WGS) entry which is preliminary data.</text>
</comment>
<dbReference type="EMBL" id="BGOW01000045">
    <property type="protein sequence ID" value="GBL47475.1"/>
    <property type="molecule type" value="Genomic_DNA"/>
</dbReference>
<evidence type="ECO:0000313" key="2">
    <source>
        <dbReference type="EMBL" id="GBL47475.1"/>
    </source>
</evidence>
<keyword evidence="1" id="KW-0732">Signal</keyword>
<dbReference type="PROSITE" id="PS51257">
    <property type="entry name" value="PROKAR_LIPOPROTEIN"/>
    <property type="match status" value="1"/>
</dbReference>
<organism evidence="2 3">
    <name type="scientific">Sulfuriferula multivorans</name>
    <dbReference type="NCBI Taxonomy" id="1559896"/>
    <lineage>
        <taxon>Bacteria</taxon>
        <taxon>Pseudomonadati</taxon>
        <taxon>Pseudomonadota</taxon>
        <taxon>Betaproteobacteria</taxon>
        <taxon>Nitrosomonadales</taxon>
        <taxon>Sulfuricellaceae</taxon>
        <taxon>Sulfuriferula</taxon>
    </lineage>
</organism>
<dbReference type="Pfam" id="PF02635">
    <property type="entry name" value="DsrE"/>
    <property type="match status" value="1"/>
</dbReference>
<reference evidence="2 3" key="1">
    <citation type="journal article" date="2019" name="Front. Microbiol.">
        <title>Genomes of Neutrophilic Sulfur-Oxidizing Chemolithoautotrophs Representing 9 Proteobacterial Species From 8 Genera.</title>
        <authorList>
            <person name="Watanabe T."/>
            <person name="Kojima H."/>
            <person name="Umezawa K."/>
            <person name="Hori C."/>
            <person name="Takasuka T.E."/>
            <person name="Kato Y."/>
            <person name="Fukui M."/>
        </authorList>
    </citation>
    <scope>NUCLEOTIDE SEQUENCE [LARGE SCALE GENOMIC DNA]</scope>
    <source>
        <strain evidence="2 3">TTN</strain>
    </source>
</reference>
<dbReference type="InterPro" id="IPR003787">
    <property type="entry name" value="Sulphur_relay_DsrE/F-like"/>
</dbReference>
<proteinExistence type="predicted"/>
<dbReference type="InterPro" id="IPR027396">
    <property type="entry name" value="DsrEFH-like"/>
</dbReference>
<dbReference type="PANTHER" id="PTHR37691:SF1">
    <property type="entry name" value="BLR3518 PROTEIN"/>
    <property type="match status" value="1"/>
</dbReference>
<feature type="chain" id="PRO_5019514964" evidence="1">
    <location>
        <begin position="29"/>
        <end position="155"/>
    </location>
</feature>
<evidence type="ECO:0000256" key="1">
    <source>
        <dbReference type="SAM" id="SignalP"/>
    </source>
</evidence>
<keyword evidence="3" id="KW-1185">Reference proteome</keyword>
<dbReference type="PANTHER" id="PTHR37691">
    <property type="entry name" value="BLR3518 PROTEIN"/>
    <property type="match status" value="1"/>
</dbReference>
<gene>
    <name evidence="2" type="ORF">SFMTTN_3315</name>
</gene>
<sequence length="155" mass="16348">MLYRLKQFISVGVLAGLAVLTGCVSAGASPGKSAGAGGFPENVVYHVNDSSIARLALNNVKNHLSANPQAHIVVVTHGKGVDFLLEGAKDQQGNPFDITAQELKAKGVEFDVCNNTLVGRKIDPKTVIPEAKIVPSGVAEISKLQSLDHYSYVKP</sequence>
<dbReference type="AlphaFoldDB" id="A0A401JHL5"/>
<protein>
    <submittedName>
        <fullName evidence="2">Uncharacterized protein</fullName>
    </submittedName>
</protein>
<dbReference type="RefSeq" id="WP_124706239.1">
    <property type="nucleotide sequence ID" value="NZ_BGOW01000045.1"/>
</dbReference>
<dbReference type="Proteomes" id="UP000286806">
    <property type="component" value="Unassembled WGS sequence"/>
</dbReference>
<feature type="signal peptide" evidence="1">
    <location>
        <begin position="1"/>
        <end position="28"/>
    </location>
</feature>
<evidence type="ECO:0000313" key="3">
    <source>
        <dbReference type="Proteomes" id="UP000286806"/>
    </source>
</evidence>
<accession>A0A401JHL5</accession>
<dbReference type="Gene3D" id="3.40.1260.10">
    <property type="entry name" value="DsrEFH-like"/>
    <property type="match status" value="1"/>
</dbReference>